<dbReference type="Pfam" id="PF14111">
    <property type="entry name" value="DUF4283"/>
    <property type="match status" value="1"/>
</dbReference>
<gene>
    <name evidence="3" type="ORF">BUALT_Bualt08G0124800</name>
</gene>
<dbReference type="PANTHER" id="PTHR31286:SF99">
    <property type="entry name" value="DUF4283 DOMAIN-CONTAINING PROTEIN"/>
    <property type="match status" value="1"/>
</dbReference>
<dbReference type="PANTHER" id="PTHR31286">
    <property type="entry name" value="GLYCINE-RICH CELL WALL STRUCTURAL PROTEIN 1.8-LIKE"/>
    <property type="match status" value="1"/>
</dbReference>
<organism evidence="3 4">
    <name type="scientific">Buddleja alternifolia</name>
    <dbReference type="NCBI Taxonomy" id="168488"/>
    <lineage>
        <taxon>Eukaryota</taxon>
        <taxon>Viridiplantae</taxon>
        <taxon>Streptophyta</taxon>
        <taxon>Embryophyta</taxon>
        <taxon>Tracheophyta</taxon>
        <taxon>Spermatophyta</taxon>
        <taxon>Magnoliopsida</taxon>
        <taxon>eudicotyledons</taxon>
        <taxon>Gunneridae</taxon>
        <taxon>Pentapetalae</taxon>
        <taxon>asterids</taxon>
        <taxon>lamiids</taxon>
        <taxon>Lamiales</taxon>
        <taxon>Scrophulariaceae</taxon>
        <taxon>Buddlejeae</taxon>
        <taxon>Buddleja</taxon>
    </lineage>
</organism>
<feature type="compositionally biased region" description="Polar residues" evidence="1">
    <location>
        <begin position="252"/>
        <end position="264"/>
    </location>
</feature>
<proteinExistence type="predicted"/>
<evidence type="ECO:0000313" key="3">
    <source>
        <dbReference type="EMBL" id="KAG8378317.1"/>
    </source>
</evidence>
<feature type="compositionally biased region" description="Polar residues" evidence="1">
    <location>
        <begin position="315"/>
        <end position="325"/>
    </location>
</feature>
<evidence type="ECO:0000256" key="1">
    <source>
        <dbReference type="SAM" id="MobiDB-lite"/>
    </source>
</evidence>
<dbReference type="AlphaFoldDB" id="A0AAV6XE42"/>
<keyword evidence="4" id="KW-1185">Reference proteome</keyword>
<protein>
    <recommendedName>
        <fullName evidence="2">DUF4283 domain-containing protein</fullName>
    </recommendedName>
</protein>
<comment type="caution">
    <text evidence="3">The sequence shown here is derived from an EMBL/GenBank/DDBJ whole genome shotgun (WGS) entry which is preliminary data.</text>
</comment>
<accession>A0AAV6XE42</accession>
<feature type="compositionally biased region" description="Basic and acidic residues" evidence="1">
    <location>
        <begin position="204"/>
        <end position="228"/>
    </location>
</feature>
<dbReference type="EMBL" id="WHWC01000008">
    <property type="protein sequence ID" value="KAG8378317.1"/>
    <property type="molecule type" value="Genomic_DNA"/>
</dbReference>
<name>A0AAV6XE42_9LAMI</name>
<feature type="domain" description="DUF4283" evidence="2">
    <location>
        <begin position="30"/>
        <end position="106"/>
    </location>
</feature>
<dbReference type="Proteomes" id="UP000826271">
    <property type="component" value="Unassembled WGS sequence"/>
</dbReference>
<dbReference type="InterPro" id="IPR040256">
    <property type="entry name" value="At4g02000-like"/>
</dbReference>
<feature type="region of interest" description="Disordered" evidence="1">
    <location>
        <begin position="204"/>
        <end position="325"/>
    </location>
</feature>
<feature type="compositionally biased region" description="Polar residues" evidence="1">
    <location>
        <begin position="275"/>
        <end position="287"/>
    </location>
</feature>
<feature type="compositionally biased region" description="Polar residues" evidence="1">
    <location>
        <begin position="296"/>
        <end position="308"/>
    </location>
</feature>
<sequence>MGDNTEEKIPELVIPDEDIRNMTSPYRRPLVIKVLGHKVGYQVLRQQIKSLWQLSYELNPVDIGNKFFLVRYRTKEEYEKVLKEGPWMILGHYLTVRKWDPTFEPKNETITSTLAWIHFPDLPIHLFNEKTLTGMGNLIGKVMGIDKHMEQSLRYARVCVELDLNKPLIPCIKVSKKIRVVEYEGINTFCFKYGAYGHRNEACGTHDKDKENGRTKHREPQSEKDKQKPTIPTGYRPWNIIPPRPRRGTQKKAVNQSPNTQQDTFVFMTRKEKTATPTEMGNQQEQGGNMRKQKQGHTWQIKRSNTGPSYAKKTPTVSGKANKATTSGSRFDVLNELDGNSEFGAGETNALRGQAASYPNETLIRSDLIPPISHGTTYPTTDNSIISFADPQFIDRDGQMRAGKDGMDAVEYEIDEESIEELEIVTDMEAKLDATYTAKVKECMESDNAM</sequence>
<reference evidence="3" key="1">
    <citation type="submission" date="2019-10" db="EMBL/GenBank/DDBJ databases">
        <authorList>
            <person name="Zhang R."/>
            <person name="Pan Y."/>
            <person name="Wang J."/>
            <person name="Ma R."/>
            <person name="Yu S."/>
        </authorList>
    </citation>
    <scope>NUCLEOTIDE SEQUENCE</scope>
    <source>
        <strain evidence="3">LA-IB0</strain>
        <tissue evidence="3">Leaf</tissue>
    </source>
</reference>
<evidence type="ECO:0000313" key="4">
    <source>
        <dbReference type="Proteomes" id="UP000826271"/>
    </source>
</evidence>
<evidence type="ECO:0000259" key="2">
    <source>
        <dbReference type="Pfam" id="PF14111"/>
    </source>
</evidence>
<dbReference type="InterPro" id="IPR025558">
    <property type="entry name" value="DUF4283"/>
</dbReference>